<evidence type="ECO:0000313" key="2">
    <source>
        <dbReference type="EMBL" id="KAJ1164594.1"/>
    </source>
</evidence>
<keyword evidence="3" id="KW-1185">Reference proteome</keyword>
<reference evidence="2" key="1">
    <citation type="journal article" date="2022" name="bioRxiv">
        <title>Sequencing and chromosome-scale assembly of the giantPleurodeles waltlgenome.</title>
        <authorList>
            <person name="Brown T."/>
            <person name="Elewa A."/>
            <person name="Iarovenko S."/>
            <person name="Subramanian E."/>
            <person name="Araus A.J."/>
            <person name="Petzold A."/>
            <person name="Susuki M."/>
            <person name="Suzuki K.-i.T."/>
            <person name="Hayashi T."/>
            <person name="Toyoda A."/>
            <person name="Oliveira C."/>
            <person name="Osipova E."/>
            <person name="Leigh N.D."/>
            <person name="Simon A."/>
            <person name="Yun M.H."/>
        </authorList>
    </citation>
    <scope>NUCLEOTIDE SEQUENCE</scope>
    <source>
        <strain evidence="2">20211129_DDA</strain>
        <tissue evidence="2">Liver</tissue>
    </source>
</reference>
<comment type="caution">
    <text evidence="2">The sequence shown here is derived from an EMBL/GenBank/DDBJ whole genome shotgun (WGS) entry which is preliminary data.</text>
</comment>
<dbReference type="Proteomes" id="UP001066276">
    <property type="component" value="Chromosome 4_2"/>
</dbReference>
<feature type="region of interest" description="Disordered" evidence="1">
    <location>
        <begin position="1"/>
        <end position="75"/>
    </location>
</feature>
<protein>
    <submittedName>
        <fullName evidence="2">Uncharacterized protein</fullName>
    </submittedName>
</protein>
<organism evidence="2 3">
    <name type="scientific">Pleurodeles waltl</name>
    <name type="common">Iberian ribbed newt</name>
    <dbReference type="NCBI Taxonomy" id="8319"/>
    <lineage>
        <taxon>Eukaryota</taxon>
        <taxon>Metazoa</taxon>
        <taxon>Chordata</taxon>
        <taxon>Craniata</taxon>
        <taxon>Vertebrata</taxon>
        <taxon>Euteleostomi</taxon>
        <taxon>Amphibia</taxon>
        <taxon>Batrachia</taxon>
        <taxon>Caudata</taxon>
        <taxon>Salamandroidea</taxon>
        <taxon>Salamandridae</taxon>
        <taxon>Pleurodelinae</taxon>
        <taxon>Pleurodeles</taxon>
    </lineage>
</organism>
<name>A0AAV7SKI4_PLEWA</name>
<evidence type="ECO:0000313" key="3">
    <source>
        <dbReference type="Proteomes" id="UP001066276"/>
    </source>
</evidence>
<feature type="compositionally biased region" description="Basic and acidic residues" evidence="1">
    <location>
        <begin position="44"/>
        <end position="56"/>
    </location>
</feature>
<proteinExistence type="predicted"/>
<gene>
    <name evidence="2" type="ORF">NDU88_005030</name>
</gene>
<evidence type="ECO:0000256" key="1">
    <source>
        <dbReference type="SAM" id="MobiDB-lite"/>
    </source>
</evidence>
<sequence>MRVPGVAASAQRGLLSGTEQSPAGGEGKPGKAEPGPSGKKVRARGKERQSRSRDRGLFAMARENGESSSSWKKQADDIKKIYEFKETLGT</sequence>
<dbReference type="EMBL" id="JANPWB010000008">
    <property type="protein sequence ID" value="KAJ1164594.1"/>
    <property type="molecule type" value="Genomic_DNA"/>
</dbReference>
<accession>A0AAV7SKI4</accession>
<dbReference type="AlphaFoldDB" id="A0AAV7SKI4"/>